<dbReference type="Gene3D" id="3.30.830.10">
    <property type="entry name" value="Metalloenzyme, LuxS/M16 peptidase-like"/>
    <property type="match status" value="1"/>
</dbReference>
<comment type="caution">
    <text evidence="7">The sequence shown here is derived from an EMBL/GenBank/DDBJ whole genome shotgun (WGS) entry which is preliminary data.</text>
</comment>
<dbReference type="GO" id="GO:0005739">
    <property type="term" value="C:mitochondrion"/>
    <property type="evidence" value="ECO:0007669"/>
    <property type="project" value="TreeGrafter"/>
</dbReference>
<dbReference type="PANTHER" id="PTHR11851">
    <property type="entry name" value="METALLOPROTEASE"/>
    <property type="match status" value="1"/>
</dbReference>
<evidence type="ECO:0000313" key="8">
    <source>
        <dbReference type="Proteomes" id="UP001168098"/>
    </source>
</evidence>
<keyword evidence="3" id="KW-0378">Hydrolase</keyword>
<reference evidence="7 8" key="1">
    <citation type="journal article" date="2023" name="BMC Biotechnol.">
        <title>Vitis rotundifolia cv Carlos genome sequencing.</title>
        <authorList>
            <person name="Huff M."/>
            <person name="Hulse-Kemp A."/>
            <person name="Scheffler B."/>
            <person name="Youngblood R."/>
            <person name="Simpson S."/>
            <person name="Babiker E."/>
            <person name="Staton M."/>
        </authorList>
    </citation>
    <scope>NUCLEOTIDE SEQUENCE [LARGE SCALE GENOMIC DNA]</scope>
    <source>
        <tissue evidence="7">Leaf</tissue>
    </source>
</reference>
<evidence type="ECO:0000256" key="4">
    <source>
        <dbReference type="ARBA" id="ARBA00022833"/>
    </source>
</evidence>
<dbReference type="InterPro" id="IPR011249">
    <property type="entry name" value="Metalloenz_LuxS/M16"/>
</dbReference>
<keyword evidence="1" id="KW-0645">Protease</keyword>
<proteinExistence type="predicted"/>
<evidence type="ECO:0000313" key="7">
    <source>
        <dbReference type="EMBL" id="KAJ9687460.1"/>
    </source>
</evidence>
<name>A0AA39DL22_VITRO</name>
<dbReference type="InterPro" id="IPR050361">
    <property type="entry name" value="MPP/UQCRC_Complex"/>
</dbReference>
<keyword evidence="2" id="KW-0479">Metal-binding</keyword>
<evidence type="ECO:0000259" key="6">
    <source>
        <dbReference type="Pfam" id="PF00675"/>
    </source>
</evidence>
<dbReference type="Pfam" id="PF00675">
    <property type="entry name" value="Peptidase_M16"/>
    <property type="match status" value="1"/>
</dbReference>
<evidence type="ECO:0000256" key="1">
    <source>
        <dbReference type="ARBA" id="ARBA00022670"/>
    </source>
</evidence>
<accession>A0AA39DL22</accession>
<dbReference type="SUPFAM" id="SSF63411">
    <property type="entry name" value="LuxS/MPP-like metallohydrolase"/>
    <property type="match status" value="1"/>
</dbReference>
<dbReference type="GO" id="GO:0008237">
    <property type="term" value="F:metallopeptidase activity"/>
    <property type="evidence" value="ECO:0007669"/>
    <property type="project" value="UniProtKB-KW"/>
</dbReference>
<dbReference type="GO" id="GO:0046872">
    <property type="term" value="F:metal ion binding"/>
    <property type="evidence" value="ECO:0007669"/>
    <property type="project" value="UniProtKB-KW"/>
</dbReference>
<sequence length="128" mass="13806">MASSAAPIAYNAPPGSVAAETTSPPLWTLEPNDAIFVLRLVFILANHSAIPCSPETRITTLLNGLRIATESRLPGYAVTVGVWIYSGSRFESDATNGVAHFLGCMVFRGTKKDRLRVLVKEIESMVIT</sequence>
<keyword evidence="8" id="KW-1185">Reference proteome</keyword>
<evidence type="ECO:0000256" key="3">
    <source>
        <dbReference type="ARBA" id="ARBA00022801"/>
    </source>
</evidence>
<evidence type="ECO:0000256" key="2">
    <source>
        <dbReference type="ARBA" id="ARBA00022723"/>
    </source>
</evidence>
<organism evidence="7 8">
    <name type="scientific">Vitis rotundifolia</name>
    <name type="common">Muscadine grape</name>
    <dbReference type="NCBI Taxonomy" id="103349"/>
    <lineage>
        <taxon>Eukaryota</taxon>
        <taxon>Viridiplantae</taxon>
        <taxon>Streptophyta</taxon>
        <taxon>Embryophyta</taxon>
        <taxon>Tracheophyta</taxon>
        <taxon>Spermatophyta</taxon>
        <taxon>Magnoliopsida</taxon>
        <taxon>eudicotyledons</taxon>
        <taxon>Gunneridae</taxon>
        <taxon>Pentapetalae</taxon>
        <taxon>rosids</taxon>
        <taxon>Vitales</taxon>
        <taxon>Vitaceae</taxon>
        <taxon>Viteae</taxon>
        <taxon>Vitis</taxon>
    </lineage>
</organism>
<dbReference type="PANTHER" id="PTHR11851:SF149">
    <property type="entry name" value="GH01077P"/>
    <property type="match status" value="1"/>
</dbReference>
<gene>
    <name evidence="7" type="ORF">PVL29_016091</name>
</gene>
<dbReference type="EMBL" id="JARBHA010000012">
    <property type="protein sequence ID" value="KAJ9687460.1"/>
    <property type="molecule type" value="Genomic_DNA"/>
</dbReference>
<keyword evidence="5" id="KW-0482">Metalloprotease</keyword>
<dbReference type="AlphaFoldDB" id="A0AA39DL22"/>
<dbReference type="Proteomes" id="UP001168098">
    <property type="component" value="Unassembled WGS sequence"/>
</dbReference>
<protein>
    <recommendedName>
        <fullName evidence="6">Peptidase M16 N-terminal domain-containing protein</fullName>
    </recommendedName>
</protein>
<evidence type="ECO:0000256" key="5">
    <source>
        <dbReference type="ARBA" id="ARBA00023049"/>
    </source>
</evidence>
<dbReference type="InterPro" id="IPR011765">
    <property type="entry name" value="Pept_M16_N"/>
</dbReference>
<dbReference type="GO" id="GO:0006508">
    <property type="term" value="P:proteolysis"/>
    <property type="evidence" value="ECO:0007669"/>
    <property type="project" value="UniProtKB-KW"/>
</dbReference>
<keyword evidence="4" id="KW-0862">Zinc</keyword>
<feature type="domain" description="Peptidase M16 N-terminal" evidence="6">
    <location>
        <begin position="66"/>
        <end position="125"/>
    </location>
</feature>